<evidence type="ECO:0000313" key="1">
    <source>
        <dbReference type="EMBL" id="NHC14331.1"/>
    </source>
</evidence>
<dbReference type="SUPFAM" id="SSF51905">
    <property type="entry name" value="FAD/NAD(P)-binding domain"/>
    <property type="match status" value="1"/>
</dbReference>
<dbReference type="PANTHER" id="PTHR39757">
    <property type="match status" value="1"/>
</dbReference>
<dbReference type="PRINTS" id="PR00411">
    <property type="entry name" value="PNDRDTASEI"/>
</dbReference>
<accession>A0ABX0GW27</accession>
<dbReference type="Gene3D" id="3.50.50.60">
    <property type="entry name" value="FAD/NAD(P)-binding domain"/>
    <property type="match status" value="1"/>
</dbReference>
<keyword evidence="2" id="KW-1185">Reference proteome</keyword>
<sequence>MTTQSPAVPGRERVDVLVAGAGPAGLAAAAACAREGLQVIVVDPLHAPWRPTYSLWHDEAEAAASALGLGTATTISSAFDRTLVRTARSELTLARRYAVLDNTAARQALLDAATRRGAQLVTDRLVAVSPDGTGRLASGRRIDAAVVLDATGPRPRRGAAGPAQRAWGELVEGADALVAKGEALFMDWATPKRVSADFPWFLYALDRGDGSTLLEATSLAAAPPVPLPALRAALHQLLARHALRPVGPAERVSIPLGDPPPPRRRTTVPLGAAAGLVHPATGYSVAASLLLATPLAGAVAAAVQAGDAAGARRAAERTTWPTSRRRAWPLLRLGLDVLLGLDADGLDAFFAAFFTLPEHTWAGYAAADPHPTAVTAAMRSTFIALPWRLRRDVLAACATPPGARLLVRAVTG</sequence>
<proteinExistence type="predicted"/>
<protein>
    <submittedName>
        <fullName evidence="1">FAD-binding protein</fullName>
    </submittedName>
</protein>
<organism evidence="1 2">
    <name type="scientific">Motilibacter deserti</name>
    <dbReference type="NCBI Taxonomy" id="2714956"/>
    <lineage>
        <taxon>Bacteria</taxon>
        <taxon>Bacillati</taxon>
        <taxon>Actinomycetota</taxon>
        <taxon>Actinomycetes</taxon>
        <taxon>Motilibacterales</taxon>
        <taxon>Motilibacteraceae</taxon>
        <taxon>Motilibacter</taxon>
    </lineage>
</organism>
<evidence type="ECO:0000313" key="2">
    <source>
        <dbReference type="Proteomes" id="UP000800981"/>
    </source>
</evidence>
<dbReference type="EMBL" id="JAANNP010000005">
    <property type="protein sequence ID" value="NHC14331.1"/>
    <property type="molecule type" value="Genomic_DNA"/>
</dbReference>
<reference evidence="1 2" key="1">
    <citation type="submission" date="2020-03" db="EMBL/GenBank/DDBJ databases">
        <title>Two novel Motilibacter sp.</title>
        <authorList>
            <person name="Liu S."/>
        </authorList>
    </citation>
    <scope>NUCLEOTIDE SEQUENCE [LARGE SCALE GENOMIC DNA]</scope>
    <source>
        <strain evidence="1 2">E257</strain>
    </source>
</reference>
<dbReference type="InterPro" id="IPR036188">
    <property type="entry name" value="FAD/NAD-bd_sf"/>
</dbReference>
<dbReference type="Pfam" id="PF05834">
    <property type="entry name" value="Lycopene_cycl"/>
    <property type="match status" value="1"/>
</dbReference>
<dbReference type="RefSeq" id="WP_166281732.1">
    <property type="nucleotide sequence ID" value="NZ_JAANNP010000005.1"/>
</dbReference>
<comment type="caution">
    <text evidence="1">The sequence shown here is derived from an EMBL/GenBank/DDBJ whole genome shotgun (WGS) entry which is preliminary data.</text>
</comment>
<dbReference type="PANTHER" id="PTHR39757:SF5">
    <property type="entry name" value="OS02G0190600 PROTEIN"/>
    <property type="match status" value="1"/>
</dbReference>
<dbReference type="Proteomes" id="UP000800981">
    <property type="component" value="Unassembled WGS sequence"/>
</dbReference>
<gene>
    <name evidence="1" type="ORF">G9H71_11135</name>
</gene>
<name>A0ABX0GW27_9ACTN</name>